<dbReference type="InterPro" id="IPR002669">
    <property type="entry name" value="UreD"/>
</dbReference>
<protein>
    <submittedName>
        <fullName evidence="2">Urease accessory protein UreD</fullName>
    </submittedName>
</protein>
<gene>
    <name evidence="2" type="ORF">FMM08_18295</name>
</gene>
<keyword evidence="3" id="KW-1185">Reference proteome</keyword>
<evidence type="ECO:0000313" key="2">
    <source>
        <dbReference type="EMBL" id="TXR52703.1"/>
    </source>
</evidence>
<dbReference type="OrthoDB" id="8677206at2"/>
<sequence length="259" mass="26378">MAVLTRVELVAAPGPGGTTRLTTNRAEGILNARRTGPAEVHLVGTGAGPLGGDAVEVDVVVASGARLSLRGVAATLSMPDRVGRPARLDLRLRVAEGAHLDVALEPLVAVRGSDLHAVTTLDVAGGAHLDLLEVTVLGRWREAPGRWRGTLRADLAGAPWLRQSVALGPGSPAWDALDAPRVLVSRLRSPAALPAPSTTTTTKPAGRSAGCAVAMPLAGGGELAQAIGLDLLAARRDLAALDLDPTGFRSTETSGTLVG</sequence>
<evidence type="ECO:0000313" key="3">
    <source>
        <dbReference type="Proteomes" id="UP000321234"/>
    </source>
</evidence>
<dbReference type="EMBL" id="VKAC01000012">
    <property type="protein sequence ID" value="TXR52703.1"/>
    <property type="molecule type" value="Genomic_DNA"/>
</dbReference>
<evidence type="ECO:0000256" key="1">
    <source>
        <dbReference type="ARBA" id="ARBA00023186"/>
    </source>
</evidence>
<proteinExistence type="predicted"/>
<comment type="caution">
    <text evidence="2">The sequence shown here is derived from an EMBL/GenBank/DDBJ whole genome shotgun (WGS) entry which is preliminary data.</text>
</comment>
<reference evidence="2 3" key="1">
    <citation type="submission" date="2019-07" db="EMBL/GenBank/DDBJ databases">
        <title>Quadrisphaera sp. strain DD2A genome sequencing and assembly.</title>
        <authorList>
            <person name="Kim I."/>
        </authorList>
    </citation>
    <scope>NUCLEOTIDE SEQUENCE [LARGE SCALE GENOMIC DNA]</scope>
    <source>
        <strain evidence="2 3">DD2A</strain>
    </source>
</reference>
<name>A0A5C8Z605_9ACTN</name>
<dbReference type="Pfam" id="PF01774">
    <property type="entry name" value="UreD"/>
    <property type="match status" value="1"/>
</dbReference>
<keyword evidence="1" id="KW-0143">Chaperone</keyword>
<dbReference type="GO" id="GO:0016151">
    <property type="term" value="F:nickel cation binding"/>
    <property type="evidence" value="ECO:0007669"/>
    <property type="project" value="InterPro"/>
</dbReference>
<organism evidence="2 3">
    <name type="scientific">Quadrisphaera setariae</name>
    <dbReference type="NCBI Taxonomy" id="2593304"/>
    <lineage>
        <taxon>Bacteria</taxon>
        <taxon>Bacillati</taxon>
        <taxon>Actinomycetota</taxon>
        <taxon>Actinomycetes</taxon>
        <taxon>Kineosporiales</taxon>
        <taxon>Kineosporiaceae</taxon>
        <taxon>Quadrisphaera</taxon>
    </lineage>
</organism>
<accession>A0A5C8Z605</accession>
<dbReference type="Proteomes" id="UP000321234">
    <property type="component" value="Unassembled WGS sequence"/>
</dbReference>
<dbReference type="AlphaFoldDB" id="A0A5C8Z605"/>